<protein>
    <submittedName>
        <fullName evidence="3">Uncharacterized protein</fullName>
    </submittedName>
</protein>
<dbReference type="AlphaFoldDB" id="A0A1I7WSR3"/>
<dbReference type="Proteomes" id="UP000095283">
    <property type="component" value="Unplaced"/>
</dbReference>
<evidence type="ECO:0000256" key="1">
    <source>
        <dbReference type="SAM" id="MobiDB-lite"/>
    </source>
</evidence>
<feature type="region of interest" description="Disordered" evidence="1">
    <location>
        <begin position="1"/>
        <end position="26"/>
    </location>
</feature>
<dbReference type="WBParaSite" id="Hba_08127">
    <property type="protein sequence ID" value="Hba_08127"/>
    <property type="gene ID" value="Hba_08127"/>
</dbReference>
<accession>A0A1I7WSR3</accession>
<feature type="compositionally biased region" description="Basic and acidic residues" evidence="1">
    <location>
        <begin position="1"/>
        <end position="14"/>
    </location>
</feature>
<name>A0A1I7WSR3_HETBA</name>
<reference evidence="3" key="1">
    <citation type="submission" date="2016-11" db="UniProtKB">
        <authorList>
            <consortium name="WormBaseParasite"/>
        </authorList>
    </citation>
    <scope>IDENTIFICATION</scope>
</reference>
<keyword evidence="2" id="KW-1185">Reference proteome</keyword>
<feature type="compositionally biased region" description="Polar residues" evidence="1">
    <location>
        <begin position="15"/>
        <end position="26"/>
    </location>
</feature>
<evidence type="ECO:0000313" key="2">
    <source>
        <dbReference type="Proteomes" id="UP000095283"/>
    </source>
</evidence>
<sequence>MVTLEKGRCKERVTPSESTVENSGQASQYCPITNEEVLQLALAYNGERLCWARIFMRCD</sequence>
<organism evidence="2 3">
    <name type="scientific">Heterorhabditis bacteriophora</name>
    <name type="common">Entomopathogenic nematode worm</name>
    <dbReference type="NCBI Taxonomy" id="37862"/>
    <lineage>
        <taxon>Eukaryota</taxon>
        <taxon>Metazoa</taxon>
        <taxon>Ecdysozoa</taxon>
        <taxon>Nematoda</taxon>
        <taxon>Chromadorea</taxon>
        <taxon>Rhabditida</taxon>
        <taxon>Rhabditina</taxon>
        <taxon>Rhabditomorpha</taxon>
        <taxon>Strongyloidea</taxon>
        <taxon>Heterorhabditidae</taxon>
        <taxon>Heterorhabditis</taxon>
    </lineage>
</organism>
<proteinExistence type="predicted"/>
<evidence type="ECO:0000313" key="3">
    <source>
        <dbReference type="WBParaSite" id="Hba_08127"/>
    </source>
</evidence>